<dbReference type="EMBL" id="FXEG02000002">
    <property type="protein sequence ID" value="SOX51917.1"/>
    <property type="molecule type" value="Genomic_DNA"/>
</dbReference>
<evidence type="ECO:0000313" key="1">
    <source>
        <dbReference type="EMBL" id="SOX51917.1"/>
    </source>
</evidence>
<dbReference type="AlphaFoldDB" id="A0A2K4Y563"/>
<feature type="non-terminal residue" evidence="1">
    <location>
        <position position="1"/>
    </location>
</feature>
<name>A0A2K4Y563_9MYCO</name>
<organism evidence="1 2">
    <name type="scientific">Mycobacterium ahvazicum</name>
    <dbReference type="NCBI Taxonomy" id="1964395"/>
    <lineage>
        <taxon>Bacteria</taxon>
        <taxon>Bacillati</taxon>
        <taxon>Actinomycetota</taxon>
        <taxon>Actinomycetes</taxon>
        <taxon>Mycobacteriales</taxon>
        <taxon>Mycobacteriaceae</taxon>
        <taxon>Mycobacterium</taxon>
        <taxon>Mycobacterium simiae complex</taxon>
    </lineage>
</organism>
<proteinExistence type="predicted"/>
<evidence type="ECO:0000313" key="2">
    <source>
        <dbReference type="Proteomes" id="UP000236318"/>
    </source>
</evidence>
<sequence length="65" mass="7258">VDRRPFAIGDDADVARRAGLQLVSGLLHRHRGANKVSRPAEQLYAVVDEAMQVLEHAELVRVTQR</sequence>
<accession>A0A2K4Y563</accession>
<comment type="caution">
    <text evidence="1">The sequence shown here is derived from an EMBL/GenBank/DDBJ whole genome shotgun (WGS) entry which is preliminary data.</text>
</comment>
<dbReference type="Proteomes" id="UP000236318">
    <property type="component" value="Unassembled WGS sequence"/>
</dbReference>
<reference evidence="1" key="1">
    <citation type="submission" date="2018-01" db="EMBL/GenBank/DDBJ databases">
        <authorList>
            <consortium name="Urmite Genomes"/>
        </authorList>
    </citation>
    <scope>NUCLEOTIDE SEQUENCE [LARGE SCALE GENOMIC DNA]</scope>
    <source>
        <strain evidence="1">AFP003</strain>
    </source>
</reference>
<protein>
    <submittedName>
        <fullName evidence="1">Uncharacterized protein</fullName>
    </submittedName>
</protein>
<gene>
    <name evidence="1" type="ORF">MAAFP003_579</name>
</gene>
<keyword evidence="2" id="KW-1185">Reference proteome</keyword>